<organism evidence="4 5">
    <name type="scientific">Lentilactobacillus curieae</name>
    <dbReference type="NCBI Taxonomy" id="1138822"/>
    <lineage>
        <taxon>Bacteria</taxon>
        <taxon>Bacillati</taxon>
        <taxon>Bacillota</taxon>
        <taxon>Bacilli</taxon>
        <taxon>Lactobacillales</taxon>
        <taxon>Lactobacillaceae</taxon>
        <taxon>Lentilactobacillus</taxon>
    </lineage>
</organism>
<proteinExistence type="predicted"/>
<dbReference type="PROSITE" id="PS50977">
    <property type="entry name" value="HTH_TETR_2"/>
    <property type="match status" value="1"/>
</dbReference>
<feature type="domain" description="HTH tetR-type" evidence="3">
    <location>
        <begin position="11"/>
        <end position="71"/>
    </location>
</feature>
<dbReference type="InterPro" id="IPR039532">
    <property type="entry name" value="TetR_C_Firmicutes"/>
</dbReference>
<dbReference type="Pfam" id="PF00440">
    <property type="entry name" value="TetR_N"/>
    <property type="match status" value="1"/>
</dbReference>
<evidence type="ECO:0000256" key="2">
    <source>
        <dbReference type="PROSITE-ProRule" id="PRU00335"/>
    </source>
</evidence>
<dbReference type="RefSeq" id="WP_035166002.1">
    <property type="nucleotide sequence ID" value="NZ_CP018906.1"/>
</dbReference>
<dbReference type="EMBL" id="CP018906">
    <property type="protein sequence ID" value="AQW20787.1"/>
    <property type="molecule type" value="Genomic_DNA"/>
</dbReference>
<sequence>MTGIKDNRRTLVTKNLLKESLLELLKDKPLEKITVTEIAKGADINRGTFYLHYDSPKSLFADTENELMDEIKPMINEFLQQPSDDFLPNVLNLIKKNPVATQLILEDSENNHVLSTLIEPFREQTQLRIRDHFDDVDTTIADYYFEFCISGAINVILKWLRSGSDIAPEQVAEVIYKSVPYS</sequence>
<dbReference type="OrthoDB" id="9810250at2"/>
<name>A0A1S6QGP8_9LACO</name>
<dbReference type="Gene3D" id="1.10.357.10">
    <property type="entry name" value="Tetracycline Repressor, domain 2"/>
    <property type="match status" value="1"/>
</dbReference>
<dbReference type="InterPro" id="IPR009057">
    <property type="entry name" value="Homeodomain-like_sf"/>
</dbReference>
<dbReference type="KEGG" id="lcu:PL11_002090"/>
<dbReference type="PANTHER" id="PTHR43479">
    <property type="entry name" value="ACREF/ENVCD OPERON REPRESSOR-RELATED"/>
    <property type="match status" value="1"/>
</dbReference>
<evidence type="ECO:0000256" key="1">
    <source>
        <dbReference type="ARBA" id="ARBA00023125"/>
    </source>
</evidence>
<evidence type="ECO:0000259" key="3">
    <source>
        <dbReference type="PROSITE" id="PS50977"/>
    </source>
</evidence>
<dbReference type="eggNOG" id="COG1309">
    <property type="taxonomic scope" value="Bacteria"/>
</dbReference>
<feature type="DNA-binding region" description="H-T-H motif" evidence="2">
    <location>
        <begin position="34"/>
        <end position="53"/>
    </location>
</feature>
<dbReference type="InterPro" id="IPR001647">
    <property type="entry name" value="HTH_TetR"/>
</dbReference>
<dbReference type="GO" id="GO:0003677">
    <property type="term" value="F:DNA binding"/>
    <property type="evidence" value="ECO:0007669"/>
    <property type="project" value="UniProtKB-UniRule"/>
</dbReference>
<accession>A0A1S6QGP8</accession>
<gene>
    <name evidence="4" type="ORF">PL11_002090</name>
</gene>
<evidence type="ECO:0000313" key="4">
    <source>
        <dbReference type="EMBL" id="AQW20787.1"/>
    </source>
</evidence>
<keyword evidence="5" id="KW-1185">Reference proteome</keyword>
<protein>
    <recommendedName>
        <fullName evidence="3">HTH tetR-type domain-containing protein</fullName>
    </recommendedName>
</protein>
<dbReference type="InterPro" id="IPR050624">
    <property type="entry name" value="HTH-type_Tx_Regulator"/>
</dbReference>
<evidence type="ECO:0000313" key="5">
    <source>
        <dbReference type="Proteomes" id="UP000030361"/>
    </source>
</evidence>
<keyword evidence="1 2" id="KW-0238">DNA-binding</keyword>
<dbReference type="SUPFAM" id="SSF46689">
    <property type="entry name" value="Homeodomain-like"/>
    <property type="match status" value="1"/>
</dbReference>
<dbReference type="AlphaFoldDB" id="A0A1S6QGP8"/>
<dbReference type="Proteomes" id="UP000030361">
    <property type="component" value="Chromosome"/>
</dbReference>
<reference evidence="4 5" key="1">
    <citation type="journal article" date="2015" name="Genome Announc.">
        <title>Genome Sequence of Lactobacillus curieae CCTCC M 2011381T, a Novel Producer of Gamma-aminobutyric Acid.</title>
        <authorList>
            <person name="Wang Y."/>
            <person name="Wang Y."/>
            <person name="Lang C."/>
            <person name="Wei D."/>
            <person name="Xu P."/>
            <person name="Xie J."/>
        </authorList>
    </citation>
    <scope>NUCLEOTIDE SEQUENCE [LARGE SCALE GENOMIC DNA]</scope>
    <source>
        <strain evidence="4 5">CCTCC M 2011381</strain>
    </source>
</reference>
<dbReference type="PANTHER" id="PTHR43479:SF11">
    <property type="entry name" value="ACREF_ENVCD OPERON REPRESSOR-RELATED"/>
    <property type="match status" value="1"/>
</dbReference>
<dbReference type="Pfam" id="PF14278">
    <property type="entry name" value="TetR_C_8"/>
    <property type="match status" value="1"/>
</dbReference>